<organism evidence="2 3">
    <name type="scientific">Vespula maculifrons</name>
    <name type="common">Eastern yellow jacket</name>
    <name type="synonym">Wasp</name>
    <dbReference type="NCBI Taxonomy" id="7453"/>
    <lineage>
        <taxon>Eukaryota</taxon>
        <taxon>Metazoa</taxon>
        <taxon>Ecdysozoa</taxon>
        <taxon>Arthropoda</taxon>
        <taxon>Hexapoda</taxon>
        <taxon>Insecta</taxon>
        <taxon>Pterygota</taxon>
        <taxon>Neoptera</taxon>
        <taxon>Endopterygota</taxon>
        <taxon>Hymenoptera</taxon>
        <taxon>Apocrita</taxon>
        <taxon>Aculeata</taxon>
        <taxon>Vespoidea</taxon>
        <taxon>Vespidae</taxon>
        <taxon>Vespinae</taxon>
        <taxon>Vespula</taxon>
    </lineage>
</organism>
<evidence type="ECO:0000256" key="1">
    <source>
        <dbReference type="SAM" id="Phobius"/>
    </source>
</evidence>
<evidence type="ECO:0000313" key="3">
    <source>
        <dbReference type="Proteomes" id="UP001607303"/>
    </source>
</evidence>
<reference evidence="2 3" key="1">
    <citation type="journal article" date="2024" name="Ann. Entomol. Soc. Am.">
        <title>Genomic analyses of the southern and eastern yellowjacket wasps (Hymenoptera: Vespidae) reveal evolutionary signatures of social life.</title>
        <authorList>
            <person name="Catto M.A."/>
            <person name="Caine P.B."/>
            <person name="Orr S.E."/>
            <person name="Hunt B.G."/>
            <person name="Goodisman M.A.D."/>
        </authorList>
    </citation>
    <scope>NUCLEOTIDE SEQUENCE [LARGE SCALE GENOMIC DNA]</scope>
    <source>
        <strain evidence="2">232</strain>
        <tissue evidence="2">Head and thorax</tissue>
    </source>
</reference>
<comment type="caution">
    <text evidence="2">The sequence shown here is derived from an EMBL/GenBank/DDBJ whole genome shotgun (WGS) entry which is preliminary data.</text>
</comment>
<keyword evidence="3" id="KW-1185">Reference proteome</keyword>
<keyword evidence="1" id="KW-0812">Transmembrane</keyword>
<accession>A0ABD2D0V5</accession>
<dbReference type="Proteomes" id="UP001607303">
    <property type="component" value="Unassembled WGS sequence"/>
</dbReference>
<protein>
    <submittedName>
        <fullName evidence="2">Uncharacterized protein</fullName>
    </submittedName>
</protein>
<name>A0ABD2D0V5_VESMC</name>
<keyword evidence="1" id="KW-0472">Membrane</keyword>
<feature type="transmembrane region" description="Helical" evidence="1">
    <location>
        <begin position="125"/>
        <end position="142"/>
    </location>
</feature>
<dbReference type="AlphaFoldDB" id="A0ABD2D0V5"/>
<sequence>MTTEDRRTKFELVVILLNGRWLHKTRKSLPPNENENENDEAMLCLLEANMSHLLLDMPLPGLSSCFNNRPFKVLRLYGQASGKESTNFQPYIISSPQAPETFPPGGNTHVKSSFLAFIINKEAKMVVVVIVVVVVVVVIVVVEQSEGVFSFDSQLQYKSNYYASLSGLEEV</sequence>
<evidence type="ECO:0000313" key="2">
    <source>
        <dbReference type="EMBL" id="KAL2751001.1"/>
    </source>
</evidence>
<dbReference type="EMBL" id="JAYRBN010000008">
    <property type="protein sequence ID" value="KAL2751001.1"/>
    <property type="molecule type" value="Genomic_DNA"/>
</dbReference>
<gene>
    <name evidence="2" type="ORF">V1477_001104</name>
</gene>
<keyword evidence="1" id="KW-1133">Transmembrane helix</keyword>
<proteinExistence type="predicted"/>